<name>A0ACC6QSB4_9ACTN</name>
<keyword evidence="1" id="KW-0808">Transferase</keyword>
<dbReference type="Proteomes" id="UP001375539">
    <property type="component" value="Unassembled WGS sequence"/>
</dbReference>
<protein>
    <submittedName>
        <fullName evidence="1">Lytic murein transglycosylase</fullName>
        <ecNumber evidence="1">2.4.-.-</ecNumber>
    </submittedName>
</protein>
<comment type="caution">
    <text evidence="1">The sequence shown here is derived from an EMBL/GenBank/DDBJ whole genome shotgun (WGS) entry which is preliminary data.</text>
</comment>
<organism evidence="1 2">
    <name type="scientific">Streptomyces pratisoli</name>
    <dbReference type="NCBI Taxonomy" id="3139917"/>
    <lineage>
        <taxon>Bacteria</taxon>
        <taxon>Bacillati</taxon>
        <taxon>Actinomycetota</taxon>
        <taxon>Actinomycetes</taxon>
        <taxon>Kitasatosporales</taxon>
        <taxon>Streptomycetaceae</taxon>
        <taxon>Streptomyces</taxon>
    </lineage>
</organism>
<evidence type="ECO:0000313" key="2">
    <source>
        <dbReference type="Proteomes" id="UP001375539"/>
    </source>
</evidence>
<accession>A0ACC6QSB4</accession>
<dbReference type="EC" id="2.4.-.-" evidence="1"/>
<evidence type="ECO:0000313" key="1">
    <source>
        <dbReference type="EMBL" id="MEJ8660722.1"/>
    </source>
</evidence>
<sequence>MTGHRRRAVKGTVVAAAATAVLTASQASGAPASALSDEVPAITGPSVSGDSPYRTELPPLQPRGGAGTDADRTADRASDGGVATAGALPATVLTAYRRAEAALTRSTPGCRLRWQLLAAIGQVESGQARGGRVTPDGTTLTPILGPRLDGNGFALIRDTDGGTYDGDPVYDRAVGPMQFIPSTWAVWGADGNGDGRSDPGNIHDAALAAGRYLCAGGRDLSHPNDLDRAILGYNRSEVYLRTVRAWLAYFLEGHRVMPDRGGAAGAAVRPRPETSGTGRPEPSPSRAPARPGRPGDGGADGPASQSPSPSPSKTWPTGGAGTPAEPAMPVPANGVEVPGGEVLPTTDPVVGNGTDSLAATPSPTPDTGR</sequence>
<keyword evidence="1" id="KW-0328">Glycosyltransferase</keyword>
<keyword evidence="2" id="KW-1185">Reference proteome</keyword>
<dbReference type="EMBL" id="JBBKAI010000002">
    <property type="protein sequence ID" value="MEJ8660722.1"/>
    <property type="molecule type" value="Genomic_DNA"/>
</dbReference>
<proteinExistence type="predicted"/>
<gene>
    <name evidence="1" type="ORF">WKI58_30105</name>
</gene>
<reference evidence="1" key="1">
    <citation type="submission" date="2024-03" db="EMBL/GenBank/DDBJ databases">
        <title>Novel Streptomyces species of biotechnological and ecological value are a feature of Machair soil.</title>
        <authorList>
            <person name="Prole J.R."/>
            <person name="Goodfellow M."/>
            <person name="Allenby N."/>
            <person name="Ward A.C."/>
        </authorList>
    </citation>
    <scope>NUCLEOTIDE SEQUENCE</scope>
    <source>
        <strain evidence="1">MS1.AVA.4</strain>
    </source>
</reference>